<dbReference type="AlphaFoldDB" id="A0A0E9XYG1"/>
<evidence type="ECO:0000313" key="1">
    <source>
        <dbReference type="EMBL" id="JAI06724.1"/>
    </source>
</evidence>
<proteinExistence type="predicted"/>
<dbReference type="EMBL" id="GBXM01001854">
    <property type="protein sequence ID" value="JAI06724.1"/>
    <property type="molecule type" value="Transcribed_RNA"/>
</dbReference>
<organism evidence="1">
    <name type="scientific">Anguilla anguilla</name>
    <name type="common">European freshwater eel</name>
    <name type="synonym">Muraena anguilla</name>
    <dbReference type="NCBI Taxonomy" id="7936"/>
    <lineage>
        <taxon>Eukaryota</taxon>
        <taxon>Metazoa</taxon>
        <taxon>Chordata</taxon>
        <taxon>Craniata</taxon>
        <taxon>Vertebrata</taxon>
        <taxon>Euteleostomi</taxon>
        <taxon>Actinopterygii</taxon>
        <taxon>Neopterygii</taxon>
        <taxon>Teleostei</taxon>
        <taxon>Anguilliformes</taxon>
        <taxon>Anguillidae</taxon>
        <taxon>Anguilla</taxon>
    </lineage>
</organism>
<sequence length="44" mass="5086">MDVEVFVIDFMSCPIVQLTTQIKQSHLINTDLGGHGERDERQRK</sequence>
<protein>
    <submittedName>
        <fullName evidence="1">Uncharacterized protein</fullName>
    </submittedName>
</protein>
<name>A0A0E9XYG1_ANGAN</name>
<reference evidence="1" key="2">
    <citation type="journal article" date="2015" name="Fish Shellfish Immunol.">
        <title>Early steps in the European eel (Anguilla anguilla)-Vibrio vulnificus interaction in the gills: Role of the RtxA13 toxin.</title>
        <authorList>
            <person name="Callol A."/>
            <person name="Pajuelo D."/>
            <person name="Ebbesson L."/>
            <person name="Teles M."/>
            <person name="MacKenzie S."/>
            <person name="Amaro C."/>
        </authorList>
    </citation>
    <scope>NUCLEOTIDE SEQUENCE</scope>
</reference>
<accession>A0A0E9XYG1</accession>
<reference evidence="1" key="1">
    <citation type="submission" date="2014-11" db="EMBL/GenBank/DDBJ databases">
        <authorList>
            <person name="Amaro Gonzalez C."/>
        </authorList>
    </citation>
    <scope>NUCLEOTIDE SEQUENCE</scope>
</reference>